<protein>
    <submittedName>
        <fullName evidence="1">Uncharacterized protein</fullName>
    </submittedName>
</protein>
<dbReference type="RefSeq" id="WP_174474082.1">
    <property type="nucleotide sequence ID" value="NZ_JAGINN010000024.1"/>
</dbReference>
<evidence type="ECO:0000313" key="2">
    <source>
        <dbReference type="Proteomes" id="UP000605086"/>
    </source>
</evidence>
<reference evidence="1 2" key="1">
    <citation type="submission" date="2019-10" db="EMBL/GenBank/DDBJ databases">
        <title>Genome sequence of Azospirillum melinis.</title>
        <authorList>
            <person name="Ambrosini A."/>
            <person name="Sant'Anna F.H."/>
            <person name="Cassan F.D."/>
            <person name="Souza E.M."/>
            <person name="Passaglia L.M.P."/>
        </authorList>
    </citation>
    <scope>NUCLEOTIDE SEQUENCE [LARGE SCALE GENOMIC DNA]</scope>
    <source>
        <strain evidence="1 2">TMCY0552</strain>
    </source>
</reference>
<organism evidence="1 2">
    <name type="scientific">Azospirillum melinis</name>
    <dbReference type="NCBI Taxonomy" id="328839"/>
    <lineage>
        <taxon>Bacteria</taxon>
        <taxon>Pseudomonadati</taxon>
        <taxon>Pseudomonadota</taxon>
        <taxon>Alphaproteobacteria</taxon>
        <taxon>Rhodospirillales</taxon>
        <taxon>Azospirillaceae</taxon>
        <taxon>Azospirillum</taxon>
    </lineage>
</organism>
<dbReference type="Proteomes" id="UP000605086">
    <property type="component" value="Unassembled WGS sequence"/>
</dbReference>
<evidence type="ECO:0000313" key="1">
    <source>
        <dbReference type="EMBL" id="NUB03128.1"/>
    </source>
</evidence>
<comment type="caution">
    <text evidence="1">The sequence shown here is derived from an EMBL/GenBank/DDBJ whole genome shotgun (WGS) entry which is preliminary data.</text>
</comment>
<accession>A0ABX2KMU8</accession>
<gene>
    <name evidence="1" type="ORF">GBZ48_28265</name>
</gene>
<dbReference type="EMBL" id="WHOS01000055">
    <property type="protein sequence ID" value="NUB03128.1"/>
    <property type="molecule type" value="Genomic_DNA"/>
</dbReference>
<name>A0ABX2KMU8_9PROT</name>
<proteinExistence type="predicted"/>
<keyword evidence="2" id="KW-1185">Reference proteome</keyword>
<sequence>MVTSAPLTLIRERVRDCREPILDTEVLLDDQSLEPYSLGPFVELVLDPSHSLLHLEMGK</sequence>